<feature type="signal peptide" evidence="2">
    <location>
        <begin position="1"/>
        <end position="16"/>
    </location>
</feature>
<protein>
    <recommendedName>
        <fullName evidence="5">Secreted protein</fullName>
    </recommendedName>
</protein>
<dbReference type="Proteomes" id="UP000694892">
    <property type="component" value="Chromosome 6S"/>
</dbReference>
<evidence type="ECO:0000256" key="2">
    <source>
        <dbReference type="SAM" id="SignalP"/>
    </source>
</evidence>
<evidence type="ECO:0008006" key="5">
    <source>
        <dbReference type="Google" id="ProtNLM"/>
    </source>
</evidence>
<dbReference type="AlphaFoldDB" id="A0A974HDV7"/>
<feature type="transmembrane region" description="Helical" evidence="1">
    <location>
        <begin position="26"/>
        <end position="48"/>
    </location>
</feature>
<keyword evidence="1" id="KW-0472">Membrane</keyword>
<sequence>MRSCCLFILCMCCVRARVCKVLGHFLVIFYIICLVLLKTGSLRGRFLLPAMVRETYRGPKSWQSGQSTRFIAVRFLIQNVDDFCTS</sequence>
<gene>
    <name evidence="3" type="ORF">XELAEV_18032855mg</name>
</gene>
<evidence type="ECO:0000313" key="4">
    <source>
        <dbReference type="Proteomes" id="UP000694892"/>
    </source>
</evidence>
<feature type="chain" id="PRO_5037892009" description="Secreted protein" evidence="2">
    <location>
        <begin position="17"/>
        <end position="86"/>
    </location>
</feature>
<name>A0A974HDV7_XENLA</name>
<keyword evidence="1" id="KW-0812">Transmembrane</keyword>
<organism evidence="3 4">
    <name type="scientific">Xenopus laevis</name>
    <name type="common">African clawed frog</name>
    <dbReference type="NCBI Taxonomy" id="8355"/>
    <lineage>
        <taxon>Eukaryota</taxon>
        <taxon>Metazoa</taxon>
        <taxon>Chordata</taxon>
        <taxon>Craniata</taxon>
        <taxon>Vertebrata</taxon>
        <taxon>Euteleostomi</taxon>
        <taxon>Amphibia</taxon>
        <taxon>Batrachia</taxon>
        <taxon>Anura</taxon>
        <taxon>Pipoidea</taxon>
        <taxon>Pipidae</taxon>
        <taxon>Xenopodinae</taxon>
        <taxon>Xenopus</taxon>
        <taxon>Xenopus</taxon>
    </lineage>
</organism>
<evidence type="ECO:0000313" key="3">
    <source>
        <dbReference type="EMBL" id="OCT73891.1"/>
    </source>
</evidence>
<accession>A0A974HDV7</accession>
<keyword evidence="1" id="KW-1133">Transmembrane helix</keyword>
<evidence type="ECO:0000256" key="1">
    <source>
        <dbReference type="SAM" id="Phobius"/>
    </source>
</evidence>
<proteinExistence type="predicted"/>
<reference evidence="4" key="1">
    <citation type="journal article" date="2016" name="Nature">
        <title>Genome evolution in the allotetraploid frog Xenopus laevis.</title>
        <authorList>
            <person name="Session A.M."/>
            <person name="Uno Y."/>
            <person name="Kwon T."/>
            <person name="Chapman J.A."/>
            <person name="Toyoda A."/>
            <person name="Takahashi S."/>
            <person name="Fukui A."/>
            <person name="Hikosaka A."/>
            <person name="Suzuki A."/>
            <person name="Kondo M."/>
            <person name="van Heeringen S.J."/>
            <person name="Quigley I."/>
            <person name="Heinz S."/>
            <person name="Ogino H."/>
            <person name="Ochi H."/>
            <person name="Hellsten U."/>
            <person name="Lyons J.B."/>
            <person name="Simakov O."/>
            <person name="Putnam N."/>
            <person name="Stites J."/>
            <person name="Kuroki Y."/>
            <person name="Tanaka T."/>
            <person name="Michiue T."/>
            <person name="Watanabe M."/>
            <person name="Bogdanovic O."/>
            <person name="Lister R."/>
            <person name="Georgiou G."/>
            <person name="Paranjpe S.S."/>
            <person name="van Kruijsbergen I."/>
            <person name="Shu S."/>
            <person name="Carlson J."/>
            <person name="Kinoshita T."/>
            <person name="Ohta Y."/>
            <person name="Mawaribuchi S."/>
            <person name="Jenkins J."/>
            <person name="Grimwood J."/>
            <person name="Schmutz J."/>
            <person name="Mitros T."/>
            <person name="Mozaffari S.V."/>
            <person name="Suzuki Y."/>
            <person name="Haramoto Y."/>
            <person name="Yamamoto T.S."/>
            <person name="Takagi C."/>
            <person name="Heald R."/>
            <person name="Miller K."/>
            <person name="Haudenschild C."/>
            <person name="Kitzman J."/>
            <person name="Nakayama T."/>
            <person name="Izutsu Y."/>
            <person name="Robert J."/>
            <person name="Fortriede J."/>
            <person name="Burns K."/>
            <person name="Lotay V."/>
            <person name="Karimi K."/>
            <person name="Yasuoka Y."/>
            <person name="Dichmann D.S."/>
            <person name="Flajnik M.F."/>
            <person name="Houston D.W."/>
            <person name="Shendure J."/>
            <person name="DuPasquier L."/>
            <person name="Vize P.D."/>
            <person name="Zorn A.M."/>
            <person name="Ito M."/>
            <person name="Marcotte E.M."/>
            <person name="Wallingford J.B."/>
            <person name="Ito Y."/>
            <person name="Asashima M."/>
            <person name="Ueno N."/>
            <person name="Matsuda Y."/>
            <person name="Veenstra G.J."/>
            <person name="Fujiyama A."/>
            <person name="Harland R.M."/>
            <person name="Taira M."/>
            <person name="Rokhsar D.S."/>
        </authorList>
    </citation>
    <scope>NUCLEOTIDE SEQUENCE [LARGE SCALE GENOMIC DNA]</scope>
    <source>
        <strain evidence="4">J</strain>
    </source>
</reference>
<dbReference type="EMBL" id="CM004477">
    <property type="protein sequence ID" value="OCT73891.1"/>
    <property type="molecule type" value="Genomic_DNA"/>
</dbReference>
<keyword evidence="2" id="KW-0732">Signal</keyword>